<keyword evidence="11" id="KW-0560">Oxidoreductase</keyword>
<keyword evidence="8" id="KW-0597">Phosphoprotein</keyword>
<evidence type="ECO:0000256" key="12">
    <source>
        <dbReference type="ARBA" id="ARBA00023154"/>
    </source>
</evidence>
<evidence type="ECO:0000256" key="9">
    <source>
        <dbReference type="ARBA" id="ARBA00022605"/>
    </source>
</evidence>
<evidence type="ECO:0000256" key="4">
    <source>
        <dbReference type="ARBA" id="ARBA00006432"/>
    </source>
</evidence>
<dbReference type="InterPro" id="IPR020845">
    <property type="entry name" value="AMP-binding_CS"/>
</dbReference>
<evidence type="ECO:0000256" key="5">
    <source>
        <dbReference type="ARBA" id="ARBA00012913"/>
    </source>
</evidence>
<evidence type="ECO:0000256" key="10">
    <source>
        <dbReference type="ARBA" id="ARBA00022857"/>
    </source>
</evidence>
<dbReference type="SUPFAM" id="SSF47336">
    <property type="entry name" value="ACP-like"/>
    <property type="match status" value="1"/>
</dbReference>
<dbReference type="InterPro" id="IPR036291">
    <property type="entry name" value="NAD(P)-bd_dom_sf"/>
</dbReference>
<evidence type="ECO:0000256" key="17">
    <source>
        <dbReference type="ARBA" id="ARBA00049537"/>
    </source>
</evidence>
<dbReference type="InterPro" id="IPR014397">
    <property type="entry name" value="Lys2"/>
</dbReference>
<evidence type="ECO:0000256" key="15">
    <source>
        <dbReference type="ARBA" id="ARBA00048260"/>
    </source>
</evidence>
<dbReference type="InterPro" id="IPR021331">
    <property type="entry name" value="Hva1_TUDOR"/>
</dbReference>
<dbReference type="Pfam" id="PF11160">
    <property type="entry name" value="Hva1_TUDOR"/>
    <property type="match status" value="1"/>
</dbReference>
<dbReference type="InterPro" id="IPR042099">
    <property type="entry name" value="ANL_N_sf"/>
</dbReference>
<feature type="compositionally biased region" description="Basic and acidic residues" evidence="18">
    <location>
        <begin position="1718"/>
        <end position="1727"/>
    </location>
</feature>
<dbReference type="Pfam" id="PF07993">
    <property type="entry name" value="NAD_binding_4"/>
    <property type="match status" value="1"/>
</dbReference>
<comment type="catalytic activity">
    <reaction evidence="16">
        <text>(S)-2-amino-6-oxohexanoate + NAD(+) + H2O = L-2-aminoadipate + NADH + 2 H(+)</text>
        <dbReference type="Rhea" id="RHEA:12308"/>
        <dbReference type="ChEBI" id="CHEBI:15377"/>
        <dbReference type="ChEBI" id="CHEBI:15378"/>
        <dbReference type="ChEBI" id="CHEBI:57540"/>
        <dbReference type="ChEBI" id="CHEBI:57945"/>
        <dbReference type="ChEBI" id="CHEBI:58321"/>
        <dbReference type="ChEBI" id="CHEBI:58672"/>
        <dbReference type="EC" id="1.2.1.31"/>
    </reaction>
</comment>
<feature type="compositionally biased region" description="Polar residues" evidence="18">
    <location>
        <begin position="91"/>
        <end position="106"/>
    </location>
</feature>
<dbReference type="InterPro" id="IPR013120">
    <property type="entry name" value="FAR_NAD-bd"/>
</dbReference>
<evidence type="ECO:0000256" key="8">
    <source>
        <dbReference type="ARBA" id="ARBA00022553"/>
    </source>
</evidence>
<feature type="region of interest" description="Disordered" evidence="18">
    <location>
        <begin position="88"/>
        <end position="132"/>
    </location>
</feature>
<evidence type="ECO:0000256" key="2">
    <source>
        <dbReference type="ARBA" id="ARBA00003499"/>
    </source>
</evidence>
<proteinExistence type="inferred from homology"/>
<dbReference type="PANTHER" id="PTHR44845">
    <property type="entry name" value="CARRIER DOMAIN-CONTAINING PROTEIN"/>
    <property type="match status" value="1"/>
</dbReference>
<evidence type="ECO:0000256" key="13">
    <source>
        <dbReference type="ARBA" id="ARBA00031335"/>
    </source>
</evidence>
<dbReference type="Proteomes" id="UP000310066">
    <property type="component" value="Unassembled WGS sequence"/>
</dbReference>
<evidence type="ECO:0000256" key="7">
    <source>
        <dbReference type="ARBA" id="ARBA00022450"/>
    </source>
</evidence>
<feature type="region of interest" description="Disordered" evidence="18">
    <location>
        <begin position="1569"/>
        <end position="1796"/>
    </location>
</feature>
<dbReference type="Gene3D" id="3.30.300.30">
    <property type="match status" value="1"/>
</dbReference>
<dbReference type="InterPro" id="IPR009081">
    <property type="entry name" value="PP-bd_ACP"/>
</dbReference>
<dbReference type="GO" id="GO:0004553">
    <property type="term" value="F:hydrolase activity, hydrolyzing O-glycosyl compounds"/>
    <property type="evidence" value="ECO:0007669"/>
    <property type="project" value="InterPro"/>
</dbReference>
<dbReference type="SUPFAM" id="SSF56801">
    <property type="entry name" value="Acetyl-CoA synthetase-like"/>
    <property type="match status" value="1"/>
</dbReference>
<dbReference type="EC" id="1.2.1.95" evidence="5"/>
<dbReference type="CDD" id="cd05235">
    <property type="entry name" value="SDR_e1"/>
    <property type="match status" value="1"/>
</dbReference>
<gene>
    <name evidence="20" type="ORF">B0A54_13204</name>
</gene>
<comment type="cofactor">
    <cofactor evidence="1">
        <name>pantetheine 4'-phosphate</name>
        <dbReference type="ChEBI" id="CHEBI:47942"/>
    </cofactor>
</comment>
<dbReference type="Pfam" id="PF00501">
    <property type="entry name" value="AMP-binding"/>
    <property type="match status" value="1"/>
</dbReference>
<dbReference type="Gene3D" id="1.10.1200.10">
    <property type="entry name" value="ACP-like"/>
    <property type="match status" value="1"/>
</dbReference>
<reference evidence="20 21" key="1">
    <citation type="submission" date="2017-03" db="EMBL/GenBank/DDBJ databases">
        <title>Genomes of endolithic fungi from Antarctica.</title>
        <authorList>
            <person name="Coleine C."/>
            <person name="Masonjones S."/>
            <person name="Stajich J.E."/>
        </authorList>
    </citation>
    <scope>NUCLEOTIDE SEQUENCE [LARGE SCALE GENOMIC DNA]</scope>
    <source>
        <strain evidence="20 21">CCFEE 5311</strain>
    </source>
</reference>
<dbReference type="GO" id="GO:0005975">
    <property type="term" value="P:carbohydrate metabolic process"/>
    <property type="evidence" value="ECO:0007669"/>
    <property type="project" value="InterPro"/>
</dbReference>
<evidence type="ECO:0000256" key="18">
    <source>
        <dbReference type="SAM" id="MobiDB-lite"/>
    </source>
</evidence>
<comment type="caution">
    <text evidence="20">The sequence shown here is derived from an EMBL/GenBank/DDBJ whole genome shotgun (WGS) entry which is preliminary data.</text>
</comment>
<dbReference type="InterPro" id="IPR045851">
    <property type="entry name" value="AMP-bd_C_sf"/>
</dbReference>
<evidence type="ECO:0000256" key="3">
    <source>
        <dbReference type="ARBA" id="ARBA00004827"/>
    </source>
</evidence>
<dbReference type="Pfam" id="PF00232">
    <property type="entry name" value="Glyco_hydro_1"/>
    <property type="match status" value="2"/>
</dbReference>
<feature type="compositionally biased region" description="Polar residues" evidence="18">
    <location>
        <begin position="473"/>
        <end position="490"/>
    </location>
</feature>
<name>A0A4U0UKL9_9PEZI</name>
<evidence type="ECO:0000256" key="6">
    <source>
        <dbReference type="ARBA" id="ARBA00013073"/>
    </source>
</evidence>
<dbReference type="Gene3D" id="3.40.50.12780">
    <property type="entry name" value="N-terminal domain of ligase-like"/>
    <property type="match status" value="1"/>
</dbReference>
<dbReference type="PROSITE" id="PS00455">
    <property type="entry name" value="AMP_BINDING"/>
    <property type="match status" value="1"/>
</dbReference>
<comment type="similarity">
    <text evidence="4">Belongs to the ATP-dependent AMP-binding enzyme family.</text>
</comment>
<feature type="compositionally biased region" description="Basic and acidic residues" evidence="18">
    <location>
        <begin position="1680"/>
        <end position="1691"/>
    </location>
</feature>
<dbReference type="NCBIfam" id="TIGR01746">
    <property type="entry name" value="Thioester-redct"/>
    <property type="match status" value="1"/>
</dbReference>
<dbReference type="EMBL" id="NAJP01000061">
    <property type="protein sequence ID" value="TKA36270.1"/>
    <property type="molecule type" value="Genomic_DNA"/>
</dbReference>
<dbReference type="InterPro" id="IPR010071">
    <property type="entry name" value="AA_adenyl_dom"/>
</dbReference>
<dbReference type="InterPro" id="IPR017853">
    <property type="entry name" value="GH"/>
</dbReference>
<feature type="domain" description="Carrier" evidence="19">
    <location>
        <begin position="573"/>
        <end position="652"/>
    </location>
</feature>
<dbReference type="Gene3D" id="3.20.20.80">
    <property type="entry name" value="Glycosidases"/>
    <property type="match status" value="2"/>
</dbReference>
<protein>
    <recommendedName>
        <fullName evidence="14">Alpha-aminoadipate reductase</fullName>
        <ecNumber evidence="6">1.2.1.31</ecNumber>
        <ecNumber evidence="5">1.2.1.95</ecNumber>
    </recommendedName>
    <alternativeName>
        <fullName evidence="13">L-aminoadipate-semialdehyde dehydrogenase</fullName>
    </alternativeName>
</protein>
<dbReference type="Gene3D" id="3.40.50.720">
    <property type="entry name" value="NAD(P)-binding Rossmann-like Domain"/>
    <property type="match status" value="1"/>
</dbReference>
<dbReference type="GO" id="GO:0004043">
    <property type="term" value="F:L-aminoadipate-semialdehyde dehydrogenase [NAD(P)+] activity"/>
    <property type="evidence" value="ECO:0007669"/>
    <property type="project" value="UniProtKB-EC"/>
</dbReference>
<dbReference type="EC" id="1.2.1.31" evidence="6"/>
<dbReference type="Pfam" id="PF00550">
    <property type="entry name" value="PP-binding"/>
    <property type="match status" value="1"/>
</dbReference>
<evidence type="ECO:0000313" key="20">
    <source>
        <dbReference type="EMBL" id="TKA36270.1"/>
    </source>
</evidence>
<evidence type="ECO:0000313" key="21">
    <source>
        <dbReference type="Proteomes" id="UP000310066"/>
    </source>
</evidence>
<keyword evidence="12" id="KW-0457">Lysine biosynthesis</keyword>
<evidence type="ECO:0000256" key="11">
    <source>
        <dbReference type="ARBA" id="ARBA00023002"/>
    </source>
</evidence>
<evidence type="ECO:0000256" key="16">
    <source>
        <dbReference type="ARBA" id="ARBA00048414"/>
    </source>
</evidence>
<dbReference type="GO" id="GO:0019878">
    <property type="term" value="P:lysine biosynthetic process via aminoadipic acid"/>
    <property type="evidence" value="ECO:0007669"/>
    <property type="project" value="UniProtKB-UniPathway"/>
</dbReference>
<dbReference type="UniPathway" id="UPA00033">
    <property type="reaction ID" value="UER00032"/>
</dbReference>
<organism evidence="20 21">
    <name type="scientific">Friedmanniomyces endolithicus</name>
    <dbReference type="NCBI Taxonomy" id="329885"/>
    <lineage>
        <taxon>Eukaryota</taxon>
        <taxon>Fungi</taxon>
        <taxon>Dikarya</taxon>
        <taxon>Ascomycota</taxon>
        <taxon>Pezizomycotina</taxon>
        <taxon>Dothideomycetes</taxon>
        <taxon>Dothideomycetidae</taxon>
        <taxon>Mycosphaerellales</taxon>
        <taxon>Teratosphaeriaceae</taxon>
        <taxon>Friedmanniomyces</taxon>
    </lineage>
</organism>
<feature type="region of interest" description="Disordered" evidence="18">
    <location>
        <begin position="473"/>
        <end position="492"/>
    </location>
</feature>
<comment type="function">
    <text evidence="2">Catalyzes the activation of alpha-aminoadipate by ATP-dependent adenylation and the reduction of activated alpha-aminoadipate by NADPH. The activated alpha-aminoadipate is bound to the phosphopantheinyl group of the enzyme itself before it is reduced to (S)-2-amino-6-oxohexanoate.</text>
</comment>
<dbReference type="InterPro" id="IPR010080">
    <property type="entry name" value="Thioester_reductase-like_dom"/>
</dbReference>
<evidence type="ECO:0000256" key="14">
    <source>
        <dbReference type="ARBA" id="ARBA00032195"/>
    </source>
</evidence>
<comment type="pathway">
    <text evidence="3">Amino-acid biosynthesis; L-lysine biosynthesis via AAA pathway; L-lysine from L-alpha-aminoadipate (fungal route): step 1/3.</text>
</comment>
<dbReference type="InterPro" id="IPR001360">
    <property type="entry name" value="Glyco_hydro_1"/>
</dbReference>
<keyword evidence="7" id="KW-0596">Phosphopantetheine</keyword>
<dbReference type="OrthoDB" id="329835at2759"/>
<feature type="compositionally biased region" description="Basic and acidic residues" evidence="18">
    <location>
        <begin position="1659"/>
        <end position="1673"/>
    </location>
</feature>
<dbReference type="SUPFAM" id="SSF51445">
    <property type="entry name" value="(Trans)glycosidases"/>
    <property type="match status" value="1"/>
</dbReference>
<feature type="compositionally biased region" description="Basic and acidic residues" evidence="18">
    <location>
        <begin position="1635"/>
        <end position="1649"/>
    </location>
</feature>
<dbReference type="PROSITE" id="PS50075">
    <property type="entry name" value="CARRIER"/>
    <property type="match status" value="1"/>
</dbReference>
<sequence length="1796" mass="197103">MVYAYRGVDLVVAVMGVLKAGATFSVIDPAYPPERQKVYFEVALPRALVVIEKATDGKPLDNIVRQYIDADLHLRTEVPALRLNDDGSIVGGSNTTGEDCLSSSTSKKAELPGVTVGPDSTPTLSFTSGSEGNPKGVKGRHFSLAYYFPWMAESFGLSDKDRFSMLSGIAHDPIQRDMFTPLFLGASLIVPPMEDIASDRLAAWASANGITVTHLTPAMGQILLGSVEPKIESLHGAFFVGDILMKSVCKRLQHLAPNCRIKNMYGTTETQRAVSYYEIPSFSSEPKYLDELPRDVIPAGKGMIDVQLLVVDREKQDRQCEIGEIGEIYVRAGGLAEEYLGDAEKSSEKFVQNWFVDPQQWKEEDEKAAVKSAEPWRPFFFGPRDRMYRSGDLGRYMPDGNVECVGRADNQVKIRSFRVELGEVDEHLSKHGLVRENVTLAVRDHNEEQILVSYYVPDVKKWREWYAAHVDQSQDGTSTNGTNGTHPTTRSARRRLSVTNDMSVVQRMQIFEPLERDLRSHMKKTLAAYAVPTRFIPMLVLPLTPNGKVDRRALPYPEASELLSAMSVADDIDERTKTEQQVAEVWAQLLPATSESIPRQTPFYDLGGNSIMAVQIMPKINKRWQGVNLPIGVMAGGQPTLKSVARSIDKSLGSHVDAEAGEEDESHAERYSDDLPKQIAQLPASISAVDGKSPEVSTGMNILLTGATGFLGAYILRDLLMRSPPNHVYAHVRAKSPAQALERIRTTCTAYGIWEEQWVTEGVLAVVLGDLEKPKLGISETDYDRIAANANLVIHNGARVHWLLPYENLKAANVQSTLECIELCAKNKPKRLAFVSSTSALDSEHFLKQMEQGGRVLEADDLEGSRQGLATGYGQTKWVSEKMIGEACKRGLSGVVIRSGYVLGDPNTGVSNTDDFLVRMLKGCVQIGSRPDVRNTINMVPVTHVARLVTATAFYGEKGSVSHVEAHPRLTFNDFLGTLESYGYEAPLEPYGAWRDKVVKYVEDGSEREELALLGLYHMVTGDLPEDTKAPGLDDRNAQRALEADKPSLHSGSGRDLVAGTPQGVTKEAVAAYLAFLVARGFMPKPEGKGAALPKIELSREQAEALDSTAQAFNKRQSFNQSIPPTITLNGSTIENPTAYATPFVLNVEDMWDLLVGPVASAATTTTVQATPVPSSSLIPPPPLYYSPFPSGAQYPMEVKNESWSFPKDFWWGVAGAAWQVEGAVKADGRGPSVWDVLAHRVTDFEYGNGTADITDNHYYLYKEDIARIAALGVKAYSFSISWSRIMPFGRGPVNQLAIDHYNDVINTCLEYNIIPMATLYHWDTPLALQDTYGGWLSENIVNDFVAYAKVCYAAFGDRVDHWFTVNERMIISQALNSHALTSQFNMAPDGGIAACIANSSNPLYPACANSTFIYSAADGGWLIGPAADPLANWLYKATEWVPPFLYYIKDTWAKDLPIAVSEFGFAEPREREKAYLQDILFDPIRSSYFHDYMRAILIALSEGVNVWASAYGVRFGMQYVNFSDPALPRYYKASFFEYKNAFDVYQEKAEIETHPIIIKRHSPARDEEVATGLGSAAAEDESHSRQDITATSSTMADKGIEKGDEVSWQWSGGRPGGAVDEVKDHGELSVTSKKGNEIKKKADPEDPAVKISRPGNDVVKRAHELEIDEKGPGNEAGASEEKKDESKDAEAANGDASSSKTGEKRKADDDDAEADADAGKEDDKPAKAKKGKTAGAPKANGEKAAPKKKGRPAANKDAANGTSSKAKAEPKKKREPKKAATESGQPRRSGRNAEK</sequence>
<comment type="catalytic activity">
    <reaction evidence="17">
        <text>(S)-2-amino-6-oxohexanoate + NADP(+) + H2O = L-2-aminoadipate + NADPH + 2 H(+)</text>
        <dbReference type="Rhea" id="RHEA:12304"/>
        <dbReference type="ChEBI" id="CHEBI:15377"/>
        <dbReference type="ChEBI" id="CHEBI:15378"/>
        <dbReference type="ChEBI" id="CHEBI:57783"/>
        <dbReference type="ChEBI" id="CHEBI:58321"/>
        <dbReference type="ChEBI" id="CHEBI:58349"/>
        <dbReference type="ChEBI" id="CHEBI:58672"/>
        <dbReference type="EC" id="1.2.1.31"/>
    </reaction>
</comment>
<feature type="compositionally biased region" description="Polar residues" evidence="18">
    <location>
        <begin position="118"/>
        <end position="131"/>
    </location>
</feature>
<dbReference type="NCBIfam" id="TIGR03443">
    <property type="entry name" value="alpha_am_amid"/>
    <property type="match status" value="1"/>
</dbReference>
<dbReference type="NCBIfam" id="TIGR01733">
    <property type="entry name" value="AA-adenyl-dom"/>
    <property type="match status" value="1"/>
</dbReference>
<evidence type="ECO:0000256" key="1">
    <source>
        <dbReference type="ARBA" id="ARBA00001957"/>
    </source>
</evidence>
<keyword evidence="10" id="KW-0521">NADP</keyword>
<dbReference type="SUPFAM" id="SSF51735">
    <property type="entry name" value="NAD(P)-binding Rossmann-fold domains"/>
    <property type="match status" value="1"/>
</dbReference>
<keyword evidence="9" id="KW-0028">Amino-acid biosynthesis</keyword>
<comment type="catalytic activity">
    <reaction evidence="15">
        <text>(S)-2-amino-6-oxohexanoate + AMP + diphosphate + NADP(+) = L-2-aminoadipate + ATP + NADPH + H(+)</text>
        <dbReference type="Rhea" id="RHEA:46936"/>
        <dbReference type="ChEBI" id="CHEBI:15378"/>
        <dbReference type="ChEBI" id="CHEBI:30616"/>
        <dbReference type="ChEBI" id="CHEBI:33019"/>
        <dbReference type="ChEBI" id="CHEBI:57783"/>
        <dbReference type="ChEBI" id="CHEBI:58321"/>
        <dbReference type="ChEBI" id="CHEBI:58349"/>
        <dbReference type="ChEBI" id="CHEBI:58672"/>
        <dbReference type="ChEBI" id="CHEBI:456215"/>
        <dbReference type="EC" id="1.2.1.95"/>
    </reaction>
</comment>
<dbReference type="InterPro" id="IPR036736">
    <property type="entry name" value="ACP-like_sf"/>
</dbReference>
<dbReference type="PANTHER" id="PTHR44845:SF1">
    <property type="entry name" value="L-2-AMINOADIPATE REDUCTASE"/>
    <property type="match status" value="1"/>
</dbReference>
<dbReference type="STRING" id="329885.A0A4U0UKL9"/>
<evidence type="ECO:0000259" key="19">
    <source>
        <dbReference type="PROSITE" id="PS50075"/>
    </source>
</evidence>
<dbReference type="InterPro" id="IPR000873">
    <property type="entry name" value="AMP-dep_synth/lig_dom"/>
</dbReference>
<accession>A0A4U0UKL9</accession>